<comment type="caution">
    <text evidence="1">Lacks conserved residue(s) required for the propagation of feature annotation.</text>
</comment>
<feature type="region of interest" description="Disordered" evidence="2">
    <location>
        <begin position="58"/>
        <end position="83"/>
    </location>
</feature>
<organism evidence="4 5">
    <name type="scientific">Notothenia coriiceps</name>
    <name type="common">black rockcod</name>
    <dbReference type="NCBI Taxonomy" id="8208"/>
    <lineage>
        <taxon>Eukaryota</taxon>
        <taxon>Metazoa</taxon>
        <taxon>Chordata</taxon>
        <taxon>Craniata</taxon>
        <taxon>Vertebrata</taxon>
        <taxon>Euteleostomi</taxon>
        <taxon>Actinopterygii</taxon>
        <taxon>Neopterygii</taxon>
        <taxon>Teleostei</taxon>
        <taxon>Neoteleostei</taxon>
        <taxon>Acanthomorphata</taxon>
        <taxon>Eupercaria</taxon>
        <taxon>Perciformes</taxon>
        <taxon>Notothenioidei</taxon>
        <taxon>Nototheniidae</taxon>
        <taxon>Notothenia</taxon>
    </lineage>
</organism>
<dbReference type="AlphaFoldDB" id="A0A6I9P050"/>
<feature type="compositionally biased region" description="Polar residues" evidence="2">
    <location>
        <begin position="23"/>
        <end position="33"/>
    </location>
</feature>
<dbReference type="GO" id="GO:0004198">
    <property type="term" value="F:calcium-dependent cysteine-type endopeptidase activity"/>
    <property type="evidence" value="ECO:0007669"/>
    <property type="project" value="InterPro"/>
</dbReference>
<feature type="domain" description="Calpain catalytic" evidence="3">
    <location>
        <begin position="72"/>
        <end position="275"/>
    </location>
</feature>
<dbReference type="SUPFAM" id="SSF54001">
    <property type="entry name" value="Cysteine proteinases"/>
    <property type="match status" value="1"/>
</dbReference>
<sequence length="279" mass="31733">MSKAPLKKKETSSKVSLSERPTEASSVGATSSESLGGVWRCRFPIWPEWNDSEVNLEKWDSSKGSDGNSNKSPNAPLFEDPEGKISLPPSVRVHSWKRPTEFIVKGITVVENPMNFELISPKDHLICSELMRWIISEIYIVWTLHNNSDTTQDIWRPWDPIYSLCKVGRGHVPLYNIYGKYLVRLYWMGCWRKITVDDSMPFDEENNLLLPASTCQSELWPMLLAKALIKVANTNVTSEASREMGEFSFIQTLTGWIPEIRPLRGKQPCSLTQVDSSPK</sequence>
<keyword evidence="4" id="KW-1185">Reference proteome</keyword>
<dbReference type="InterPro" id="IPR053033">
    <property type="entry name" value="Androglobin-like"/>
</dbReference>
<evidence type="ECO:0000259" key="3">
    <source>
        <dbReference type="PROSITE" id="PS50203"/>
    </source>
</evidence>
<proteinExistence type="predicted"/>
<evidence type="ECO:0000313" key="5">
    <source>
        <dbReference type="RefSeq" id="XP_010779931.1"/>
    </source>
</evidence>
<dbReference type="Pfam" id="PF00648">
    <property type="entry name" value="Peptidase_C2"/>
    <property type="match status" value="1"/>
</dbReference>
<evidence type="ECO:0000313" key="4">
    <source>
        <dbReference type="Proteomes" id="UP000504611"/>
    </source>
</evidence>
<dbReference type="PANTHER" id="PTHR46298:SF1">
    <property type="entry name" value="ANDROGLOBIN"/>
    <property type="match status" value="1"/>
</dbReference>
<dbReference type="GeneID" id="104954516"/>
<reference evidence="5" key="1">
    <citation type="submission" date="2025-08" db="UniProtKB">
        <authorList>
            <consortium name="RefSeq"/>
        </authorList>
    </citation>
    <scope>IDENTIFICATION</scope>
    <source>
        <tissue evidence="5">Muscle</tissue>
    </source>
</reference>
<dbReference type="RefSeq" id="XP_010779931.1">
    <property type="nucleotide sequence ID" value="XM_010781629.1"/>
</dbReference>
<name>A0A6I9P050_9TELE</name>
<dbReference type="KEGG" id="ncc:104954516"/>
<dbReference type="PROSITE" id="PS50203">
    <property type="entry name" value="CALPAIN_CAT"/>
    <property type="match status" value="1"/>
</dbReference>
<dbReference type="Proteomes" id="UP000504611">
    <property type="component" value="Unplaced"/>
</dbReference>
<feature type="region of interest" description="Disordered" evidence="2">
    <location>
        <begin position="1"/>
        <end position="33"/>
    </location>
</feature>
<protein>
    <submittedName>
        <fullName evidence="5">Androglobin-like isoform X1</fullName>
    </submittedName>
</protein>
<gene>
    <name evidence="5" type="primary">LOC104954516</name>
</gene>
<dbReference type="InterPro" id="IPR038765">
    <property type="entry name" value="Papain-like_cys_pep_sf"/>
</dbReference>
<dbReference type="GO" id="GO:0006508">
    <property type="term" value="P:proteolysis"/>
    <property type="evidence" value="ECO:0007669"/>
    <property type="project" value="InterPro"/>
</dbReference>
<dbReference type="InterPro" id="IPR001300">
    <property type="entry name" value="Peptidase_C2_calpain_cat"/>
</dbReference>
<evidence type="ECO:0000256" key="1">
    <source>
        <dbReference type="PROSITE-ProRule" id="PRU00239"/>
    </source>
</evidence>
<dbReference type="OrthoDB" id="9374162at2759"/>
<dbReference type="PANTHER" id="PTHR46298">
    <property type="entry name" value="ANDROGLOBIN"/>
    <property type="match status" value="1"/>
</dbReference>
<accession>A0A6I9P050</accession>
<evidence type="ECO:0000256" key="2">
    <source>
        <dbReference type="SAM" id="MobiDB-lite"/>
    </source>
</evidence>